<feature type="signal peptide" evidence="1">
    <location>
        <begin position="1"/>
        <end position="23"/>
    </location>
</feature>
<feature type="chain" id="PRO_5045837399" evidence="1">
    <location>
        <begin position="24"/>
        <end position="428"/>
    </location>
</feature>
<dbReference type="PANTHER" id="PTHR43283">
    <property type="entry name" value="BETA-LACTAMASE-RELATED"/>
    <property type="match status" value="1"/>
</dbReference>
<dbReference type="InterPro" id="IPR001466">
    <property type="entry name" value="Beta-lactam-related"/>
</dbReference>
<accession>A0ABR9YGT0</accession>
<feature type="domain" description="Beta-lactamase-related" evidence="2">
    <location>
        <begin position="41"/>
        <end position="398"/>
    </location>
</feature>
<organism evidence="3 4">
    <name type="scientific">Gluconobacter cerevisiae</name>
    <dbReference type="NCBI Taxonomy" id="1379734"/>
    <lineage>
        <taxon>Bacteria</taxon>
        <taxon>Pseudomonadati</taxon>
        <taxon>Pseudomonadota</taxon>
        <taxon>Alphaproteobacteria</taxon>
        <taxon>Acetobacterales</taxon>
        <taxon>Acetobacteraceae</taxon>
        <taxon>Gluconobacter</taxon>
    </lineage>
</organism>
<gene>
    <name evidence="3" type="ORF">HKD21_13690</name>
</gene>
<comment type="caution">
    <text evidence="3">The sequence shown here is derived from an EMBL/GenBank/DDBJ whole genome shotgun (WGS) entry which is preliminary data.</text>
</comment>
<reference evidence="3 4" key="2">
    <citation type="submission" date="2020-11" db="EMBL/GenBank/DDBJ databases">
        <title>Description of novel Gluconobacter species.</title>
        <authorList>
            <person name="Cleenwerck I."/>
            <person name="Cnockaert M."/>
            <person name="Borremans W."/>
            <person name="Wieme A.D."/>
            <person name="De Vuyst L."/>
            <person name="Vandamme P."/>
        </authorList>
    </citation>
    <scope>NUCLEOTIDE SEQUENCE [LARGE SCALE GENOMIC DNA]</scope>
    <source>
        <strain evidence="3 4">LMG 27748</strain>
    </source>
</reference>
<evidence type="ECO:0000256" key="1">
    <source>
        <dbReference type="SAM" id="SignalP"/>
    </source>
</evidence>
<reference evidence="4" key="1">
    <citation type="submission" date="2020-04" db="EMBL/GenBank/DDBJ databases">
        <title>Description of novel Gluconacetobacter.</title>
        <authorList>
            <person name="Sombolestani A."/>
        </authorList>
    </citation>
    <scope>NUCLEOTIDE SEQUENCE [LARGE SCALE GENOMIC DNA]</scope>
    <source>
        <strain evidence="4">LMG 27748</strain>
    </source>
</reference>
<proteinExistence type="predicted"/>
<dbReference type="SUPFAM" id="SSF56601">
    <property type="entry name" value="beta-lactamase/transpeptidase-like"/>
    <property type="match status" value="1"/>
</dbReference>
<keyword evidence="1" id="KW-0732">Signal</keyword>
<protein>
    <submittedName>
        <fullName evidence="3">Beta-lactamase family protein</fullName>
    </submittedName>
</protein>
<dbReference type="InterPro" id="IPR012338">
    <property type="entry name" value="Beta-lactam/transpept-like"/>
</dbReference>
<dbReference type="RefSeq" id="WP_194256164.1">
    <property type="nucleotide sequence ID" value="NZ_JACRVT010000021.1"/>
</dbReference>
<name>A0ABR9YGT0_9PROT</name>
<evidence type="ECO:0000313" key="4">
    <source>
        <dbReference type="Proteomes" id="UP000630952"/>
    </source>
</evidence>
<evidence type="ECO:0000259" key="2">
    <source>
        <dbReference type="Pfam" id="PF00144"/>
    </source>
</evidence>
<dbReference type="Gene3D" id="3.40.710.10">
    <property type="entry name" value="DD-peptidase/beta-lactamase superfamily"/>
    <property type="match status" value="1"/>
</dbReference>
<keyword evidence="4" id="KW-1185">Reference proteome</keyword>
<sequence length="428" mass="46655">MNVYSRHYFSILLLATSVATAYAVPSSTTDTLLTQTLQHGDARPLTALAALRIHNGTVSYQYVGGFARRNGADVTPVQADTLFRIASVSKFVTTIGLMQLVEQGRIDLDADVSRYLGFLLRNPAFPDTPITTRMLLSHTASIADADDYVIPADHAVSEFFNASRRPGTADYHFLPNRKPGSWFSYCNLCYGLIGTMIERVSGERFDLYQQKHVLAPLGIDGGYDPARLSHPERLATLYHHTVNGYEPAKDSDAHIAPEASDQYRIGTNATIFSPQGGLRISLDGLYRLSQFVFGNGTLASVTVLSPKSLQTMLHSDWHYDGQNGEGSYPIASYGLATIQLTGARDPSGHPTTPWRGYQGGLVGHLGDAYGLRSGFWLDPMTRDGYLFIANGFPEDGQEKPGKISSFTNVEEEIFNALSNAGSISGAVQ</sequence>
<dbReference type="Pfam" id="PF00144">
    <property type="entry name" value="Beta-lactamase"/>
    <property type="match status" value="1"/>
</dbReference>
<evidence type="ECO:0000313" key="3">
    <source>
        <dbReference type="EMBL" id="MBF0877883.1"/>
    </source>
</evidence>
<dbReference type="Proteomes" id="UP000630952">
    <property type="component" value="Unassembled WGS sequence"/>
</dbReference>
<dbReference type="EMBL" id="JABCQO010000020">
    <property type="protein sequence ID" value="MBF0877883.1"/>
    <property type="molecule type" value="Genomic_DNA"/>
</dbReference>
<dbReference type="InterPro" id="IPR050789">
    <property type="entry name" value="Diverse_Enzym_Activities"/>
</dbReference>